<name>A0A834M8G2_RHYFE</name>
<gene>
    <name evidence="1" type="ORF">GWI33_012835</name>
</gene>
<evidence type="ECO:0000313" key="1">
    <source>
        <dbReference type="EMBL" id="KAF7274513.1"/>
    </source>
</evidence>
<dbReference type="Proteomes" id="UP000625711">
    <property type="component" value="Unassembled WGS sequence"/>
</dbReference>
<protein>
    <submittedName>
        <fullName evidence="1">Uncharacterized protein</fullName>
    </submittedName>
</protein>
<organism evidence="1 2">
    <name type="scientific">Rhynchophorus ferrugineus</name>
    <name type="common">Red palm weevil</name>
    <name type="synonym">Curculio ferrugineus</name>
    <dbReference type="NCBI Taxonomy" id="354439"/>
    <lineage>
        <taxon>Eukaryota</taxon>
        <taxon>Metazoa</taxon>
        <taxon>Ecdysozoa</taxon>
        <taxon>Arthropoda</taxon>
        <taxon>Hexapoda</taxon>
        <taxon>Insecta</taxon>
        <taxon>Pterygota</taxon>
        <taxon>Neoptera</taxon>
        <taxon>Endopterygota</taxon>
        <taxon>Coleoptera</taxon>
        <taxon>Polyphaga</taxon>
        <taxon>Cucujiformia</taxon>
        <taxon>Curculionidae</taxon>
        <taxon>Dryophthorinae</taxon>
        <taxon>Rhynchophorus</taxon>
    </lineage>
</organism>
<reference evidence="1" key="1">
    <citation type="submission" date="2020-08" db="EMBL/GenBank/DDBJ databases">
        <title>Genome sequencing and assembly of the red palm weevil Rhynchophorus ferrugineus.</title>
        <authorList>
            <person name="Dias G.B."/>
            <person name="Bergman C.M."/>
            <person name="Manee M."/>
        </authorList>
    </citation>
    <scope>NUCLEOTIDE SEQUENCE</scope>
    <source>
        <strain evidence="1">AA-2017</strain>
        <tissue evidence="1">Whole larva</tissue>
    </source>
</reference>
<sequence length="271" mass="30656">MDFCNNVEKSYFSDTFKILKKFAPYKCTAVKEGRIPSTAEGSDAVLSHHENIILPKCQRVTEENIDKASLEKNLVKIRHSINHCGQHVRHFIGTSLHLEFERLRVFTEQLISSKQSRITGQNGRSSLEKADISFDNIRFYVKIVEHPEIVPPYSTYYLLLLKNGSTVLASNIAHMNIALFVEFFGPYVFKDLPASFLIKAELYSVRFLLSSKLGGRFASSHYRSPPELKLIGESIIDLNNAKDGKFTFSEGGNNNKDIGVMISTVKISPKY</sequence>
<comment type="caution">
    <text evidence="1">The sequence shown here is derived from an EMBL/GenBank/DDBJ whole genome shotgun (WGS) entry which is preliminary data.</text>
</comment>
<dbReference type="EMBL" id="JAACXV010012693">
    <property type="protein sequence ID" value="KAF7274513.1"/>
    <property type="molecule type" value="Genomic_DNA"/>
</dbReference>
<accession>A0A834M8G2</accession>
<evidence type="ECO:0000313" key="2">
    <source>
        <dbReference type="Proteomes" id="UP000625711"/>
    </source>
</evidence>
<dbReference type="AlphaFoldDB" id="A0A834M8G2"/>
<keyword evidence="2" id="KW-1185">Reference proteome</keyword>
<proteinExistence type="predicted"/>